<feature type="transmembrane region" description="Helical" evidence="1">
    <location>
        <begin position="27"/>
        <end position="44"/>
    </location>
</feature>
<keyword evidence="1" id="KW-1133">Transmembrane helix</keyword>
<dbReference type="InterPro" id="IPR051599">
    <property type="entry name" value="Cell_Envelope_Assoc"/>
</dbReference>
<evidence type="ECO:0000256" key="1">
    <source>
        <dbReference type="SAM" id="Phobius"/>
    </source>
</evidence>
<dbReference type="Proteomes" id="UP000647235">
    <property type="component" value="Unassembled WGS sequence"/>
</dbReference>
<sequence>MLLMLAVLCLVYYGVIRLATGRWNSTFARVWPVAGILLLAFSYLEWRGRLPHVMMLAILAICVLIILTCIPILYTMFVKENDACDYLIILGAHVNGRVPSDSLERRIRKAEQYLKSHPMTKVIVSGGQGKGEDITEAEAMEIYLWEHGIEKERILKETASTTTRENLRFSKALFTPEIVKVGIVTNNFHLHRSCALANRLGYPHVYPISAGCKGSLFLNYMMREVPAMWKFWLDKEKDSDII</sequence>
<keyword evidence="1" id="KW-0812">Transmembrane</keyword>
<feature type="transmembrane region" description="Helical" evidence="1">
    <location>
        <begin position="56"/>
        <end position="77"/>
    </location>
</feature>
<accession>A0ABR7ER66</accession>
<keyword evidence="1" id="KW-0472">Membrane</keyword>
<evidence type="ECO:0000313" key="3">
    <source>
        <dbReference type="EMBL" id="MBC5663779.1"/>
    </source>
</evidence>
<keyword evidence="4" id="KW-1185">Reference proteome</keyword>
<protein>
    <submittedName>
        <fullName evidence="3">YdcF family protein</fullName>
    </submittedName>
</protein>
<dbReference type="InterPro" id="IPR014729">
    <property type="entry name" value="Rossmann-like_a/b/a_fold"/>
</dbReference>
<name>A0ABR7ER66_9FIRM</name>
<dbReference type="Pfam" id="PF02698">
    <property type="entry name" value="DUF218"/>
    <property type="match status" value="1"/>
</dbReference>
<gene>
    <name evidence="3" type="ORF">H8S07_00555</name>
</gene>
<dbReference type="Gene3D" id="3.40.50.620">
    <property type="entry name" value="HUPs"/>
    <property type="match status" value="1"/>
</dbReference>
<comment type="caution">
    <text evidence="3">The sequence shown here is derived from an EMBL/GenBank/DDBJ whole genome shotgun (WGS) entry which is preliminary data.</text>
</comment>
<feature type="domain" description="DUF218" evidence="2">
    <location>
        <begin position="85"/>
        <end position="215"/>
    </location>
</feature>
<evidence type="ECO:0000313" key="4">
    <source>
        <dbReference type="Proteomes" id="UP000647235"/>
    </source>
</evidence>
<evidence type="ECO:0000259" key="2">
    <source>
        <dbReference type="Pfam" id="PF02698"/>
    </source>
</evidence>
<reference evidence="3 4" key="1">
    <citation type="submission" date="2020-08" db="EMBL/GenBank/DDBJ databases">
        <title>Genome public.</title>
        <authorList>
            <person name="Liu C."/>
            <person name="Sun Q."/>
        </authorList>
    </citation>
    <scope>NUCLEOTIDE SEQUENCE [LARGE SCALE GENOMIC DNA]</scope>
    <source>
        <strain evidence="3 4">NSJ-36</strain>
    </source>
</reference>
<dbReference type="PANTHER" id="PTHR30336">
    <property type="entry name" value="INNER MEMBRANE PROTEIN, PROBABLE PERMEASE"/>
    <property type="match status" value="1"/>
</dbReference>
<dbReference type="PANTHER" id="PTHR30336:SF4">
    <property type="entry name" value="ENVELOPE BIOGENESIS FACTOR ELYC"/>
    <property type="match status" value="1"/>
</dbReference>
<proteinExistence type="predicted"/>
<dbReference type="CDD" id="cd06259">
    <property type="entry name" value="YdcF-like"/>
    <property type="match status" value="1"/>
</dbReference>
<dbReference type="InterPro" id="IPR003848">
    <property type="entry name" value="DUF218"/>
</dbReference>
<dbReference type="EMBL" id="JACOOY010000001">
    <property type="protein sequence ID" value="MBC5663779.1"/>
    <property type="molecule type" value="Genomic_DNA"/>
</dbReference>
<organism evidence="3 4">
    <name type="scientific">Dorea hominis</name>
    <dbReference type="NCBI Taxonomy" id="2763040"/>
    <lineage>
        <taxon>Bacteria</taxon>
        <taxon>Bacillati</taxon>
        <taxon>Bacillota</taxon>
        <taxon>Clostridia</taxon>
        <taxon>Lachnospirales</taxon>
        <taxon>Lachnospiraceae</taxon>
        <taxon>Dorea</taxon>
    </lineage>
</organism>